<protein>
    <submittedName>
        <fullName evidence="3">Uncharacterized protein LOC108991132</fullName>
    </submittedName>
</protein>
<dbReference type="Gramene" id="Jr08_04860_p1">
    <property type="protein sequence ID" value="cds.Jr08_04860_p1"/>
    <property type="gene ID" value="Jr08_04860"/>
</dbReference>
<dbReference type="AlphaFoldDB" id="A0A2I4EN50"/>
<organism evidence="2 3">
    <name type="scientific">Juglans regia</name>
    <name type="common">English walnut</name>
    <dbReference type="NCBI Taxonomy" id="51240"/>
    <lineage>
        <taxon>Eukaryota</taxon>
        <taxon>Viridiplantae</taxon>
        <taxon>Streptophyta</taxon>
        <taxon>Embryophyta</taxon>
        <taxon>Tracheophyta</taxon>
        <taxon>Spermatophyta</taxon>
        <taxon>Magnoliopsida</taxon>
        <taxon>eudicotyledons</taxon>
        <taxon>Gunneridae</taxon>
        <taxon>Pentapetalae</taxon>
        <taxon>rosids</taxon>
        <taxon>fabids</taxon>
        <taxon>Fagales</taxon>
        <taxon>Juglandaceae</taxon>
        <taxon>Juglans</taxon>
    </lineage>
</organism>
<accession>A0A2I4EN50</accession>
<dbReference type="KEGG" id="jre:108991132"/>
<dbReference type="STRING" id="51240.A0A2I4EN50"/>
<keyword evidence="2" id="KW-1185">Reference proteome</keyword>
<dbReference type="RefSeq" id="XP_018820824.1">
    <property type="nucleotide sequence ID" value="XM_018965279.2"/>
</dbReference>
<proteinExistence type="predicted"/>
<dbReference type="OrthoDB" id="1684445at2759"/>
<evidence type="ECO:0000313" key="3">
    <source>
        <dbReference type="RefSeq" id="XP_018820824.1"/>
    </source>
</evidence>
<dbReference type="PANTHER" id="PTHR33257:SF6">
    <property type="entry name" value="OXYSTEROL-BINDING 4B-LIKE PROTEIN"/>
    <property type="match status" value="1"/>
</dbReference>
<evidence type="ECO:0000313" key="2">
    <source>
        <dbReference type="Proteomes" id="UP000235220"/>
    </source>
</evidence>
<feature type="region of interest" description="Disordered" evidence="1">
    <location>
        <begin position="99"/>
        <end position="126"/>
    </location>
</feature>
<dbReference type="Proteomes" id="UP000235220">
    <property type="component" value="Chromosome 8"/>
</dbReference>
<gene>
    <name evidence="3" type="primary">LOC108991132</name>
</gene>
<feature type="compositionally biased region" description="Basic and acidic residues" evidence="1">
    <location>
        <begin position="108"/>
        <end position="119"/>
    </location>
</feature>
<reference evidence="3" key="1">
    <citation type="submission" date="2025-08" db="UniProtKB">
        <authorList>
            <consortium name="RefSeq"/>
        </authorList>
    </citation>
    <scope>IDENTIFICATION</scope>
    <source>
        <tissue evidence="3">Leaves</tissue>
    </source>
</reference>
<feature type="compositionally biased region" description="Low complexity" evidence="1">
    <location>
        <begin position="150"/>
        <end position="176"/>
    </location>
</feature>
<dbReference type="PANTHER" id="PTHR33257">
    <property type="entry name" value="OS05G0165500 PROTEIN"/>
    <property type="match status" value="1"/>
</dbReference>
<feature type="region of interest" description="Disordered" evidence="1">
    <location>
        <begin position="147"/>
        <end position="176"/>
    </location>
</feature>
<sequence length="206" mass="22966">MKMDHQERCRWPEQKRSFLQGDEFFHKILSRNSSTGYSSSIYYHRSTEGVPFEWEMQPGTPKVLPKDEVIPPLSPPPAVLSLGLPKRCIEQPKAQTRPKLGFWNKSKNNKESKNKDKAGPRGSHCYTTDSDKFDRFELCSSSSDSEFLASPQISSSSSSSSSSSLSNGSSLQSSRLQSPGRDSFCGHLSCSPWNISALLVSIARRV</sequence>
<name>A0A2I4EN50_JUGRE</name>
<evidence type="ECO:0000256" key="1">
    <source>
        <dbReference type="SAM" id="MobiDB-lite"/>
    </source>
</evidence>
<dbReference type="GeneID" id="108991132"/>